<reference evidence="1" key="1">
    <citation type="submission" date="2018-02" db="EMBL/GenBank/DDBJ databases">
        <authorList>
            <person name="Cohen D.B."/>
            <person name="Kent A.D."/>
        </authorList>
    </citation>
    <scope>NUCLEOTIDE SEQUENCE</scope>
</reference>
<protein>
    <submittedName>
        <fullName evidence="1">Uncharacterized protein</fullName>
    </submittedName>
</protein>
<accession>A0A2N9F0X1</accession>
<evidence type="ECO:0000313" key="1">
    <source>
        <dbReference type="EMBL" id="SPC80519.1"/>
    </source>
</evidence>
<proteinExistence type="predicted"/>
<gene>
    <name evidence="1" type="ORF">FSB_LOCUS8401</name>
</gene>
<dbReference type="AlphaFoldDB" id="A0A2N9F0X1"/>
<name>A0A2N9F0X1_FAGSY</name>
<dbReference type="EMBL" id="OIVN01000454">
    <property type="protein sequence ID" value="SPC80519.1"/>
    <property type="molecule type" value="Genomic_DNA"/>
</dbReference>
<sequence length="83" mass="9380">MQFVHPREPRLMELVLREIVRVLVYTKTIPPTKGSTIIKDQSNIHNGNAICKFKDELKEVEEINESIVAKVNGQGNVDIAVHS</sequence>
<organism evidence="1">
    <name type="scientific">Fagus sylvatica</name>
    <name type="common">Beechnut</name>
    <dbReference type="NCBI Taxonomy" id="28930"/>
    <lineage>
        <taxon>Eukaryota</taxon>
        <taxon>Viridiplantae</taxon>
        <taxon>Streptophyta</taxon>
        <taxon>Embryophyta</taxon>
        <taxon>Tracheophyta</taxon>
        <taxon>Spermatophyta</taxon>
        <taxon>Magnoliopsida</taxon>
        <taxon>eudicotyledons</taxon>
        <taxon>Gunneridae</taxon>
        <taxon>Pentapetalae</taxon>
        <taxon>rosids</taxon>
        <taxon>fabids</taxon>
        <taxon>Fagales</taxon>
        <taxon>Fagaceae</taxon>
        <taxon>Fagus</taxon>
    </lineage>
</organism>